<organism evidence="8 9">
    <name type="scientific">Olivibacter ginsenosidimutans</name>
    <dbReference type="NCBI Taxonomy" id="1176537"/>
    <lineage>
        <taxon>Bacteria</taxon>
        <taxon>Pseudomonadati</taxon>
        <taxon>Bacteroidota</taxon>
        <taxon>Sphingobacteriia</taxon>
        <taxon>Sphingobacteriales</taxon>
        <taxon>Sphingobacteriaceae</taxon>
        <taxon>Olivibacter</taxon>
    </lineage>
</organism>
<dbReference type="Pfam" id="PF04542">
    <property type="entry name" value="Sigma70_r2"/>
    <property type="match status" value="1"/>
</dbReference>
<keyword evidence="3" id="KW-0731">Sigma factor</keyword>
<dbReference type="SUPFAM" id="SSF88946">
    <property type="entry name" value="Sigma2 domain of RNA polymerase sigma factors"/>
    <property type="match status" value="1"/>
</dbReference>
<comment type="caution">
    <text evidence="8">The sequence shown here is derived from an EMBL/GenBank/DDBJ whole genome shotgun (WGS) entry which is preliminary data.</text>
</comment>
<evidence type="ECO:0000256" key="1">
    <source>
        <dbReference type="ARBA" id="ARBA00010641"/>
    </source>
</evidence>
<gene>
    <name evidence="8" type="ORF">GCM10023231_23160</name>
</gene>
<dbReference type="Gene3D" id="1.10.1740.10">
    <property type="match status" value="1"/>
</dbReference>
<dbReference type="EMBL" id="BAABIQ010000035">
    <property type="protein sequence ID" value="GAA4794169.1"/>
    <property type="molecule type" value="Genomic_DNA"/>
</dbReference>
<evidence type="ECO:0000256" key="2">
    <source>
        <dbReference type="ARBA" id="ARBA00023015"/>
    </source>
</evidence>
<evidence type="ECO:0000256" key="5">
    <source>
        <dbReference type="SAM" id="Phobius"/>
    </source>
</evidence>
<sequence>MLTQLTMQSDIDTLHLLQKGDEGVFEGVFKQHFNPLHAYAYTILKDTVAAEEVVQSLFLKLWEKRSHLAIRTSLRSYLYRATYNDCMNKIKHGQVKQKHEDHLVYTHNSSYEHTANQLHENELKRELTKALGLLPEKCRIIFQMSRFEELKYQEIADRLEISIKTVENQMGKALKILRFALADYLPLLIYCLLHLFLGQ</sequence>
<accession>A0ABP9BHB8</accession>
<keyword evidence="4" id="KW-0804">Transcription</keyword>
<feature type="transmembrane region" description="Helical" evidence="5">
    <location>
        <begin position="176"/>
        <end position="197"/>
    </location>
</feature>
<evidence type="ECO:0000313" key="8">
    <source>
        <dbReference type="EMBL" id="GAA4794169.1"/>
    </source>
</evidence>
<reference evidence="9" key="1">
    <citation type="journal article" date="2019" name="Int. J. Syst. Evol. Microbiol.">
        <title>The Global Catalogue of Microorganisms (GCM) 10K type strain sequencing project: providing services to taxonomists for standard genome sequencing and annotation.</title>
        <authorList>
            <consortium name="The Broad Institute Genomics Platform"/>
            <consortium name="The Broad Institute Genome Sequencing Center for Infectious Disease"/>
            <person name="Wu L."/>
            <person name="Ma J."/>
        </authorList>
    </citation>
    <scope>NUCLEOTIDE SEQUENCE [LARGE SCALE GENOMIC DNA]</scope>
    <source>
        <strain evidence="9">JCM 18200</strain>
    </source>
</reference>
<dbReference type="InterPro" id="IPR014327">
    <property type="entry name" value="RNA_pol_sigma70_bacteroid"/>
</dbReference>
<keyword evidence="5" id="KW-1133">Transmembrane helix</keyword>
<keyword evidence="5" id="KW-0812">Transmembrane</keyword>
<feature type="domain" description="RNA polymerase sigma factor 70 region 4 type 2" evidence="7">
    <location>
        <begin position="125"/>
        <end position="176"/>
    </location>
</feature>
<evidence type="ECO:0000256" key="4">
    <source>
        <dbReference type="ARBA" id="ARBA00023163"/>
    </source>
</evidence>
<dbReference type="InterPro" id="IPR014284">
    <property type="entry name" value="RNA_pol_sigma-70_dom"/>
</dbReference>
<dbReference type="Pfam" id="PF08281">
    <property type="entry name" value="Sigma70_r4_2"/>
    <property type="match status" value="1"/>
</dbReference>
<dbReference type="InterPro" id="IPR013249">
    <property type="entry name" value="RNA_pol_sigma70_r4_t2"/>
</dbReference>
<keyword evidence="2" id="KW-0805">Transcription regulation</keyword>
<dbReference type="InterPro" id="IPR013324">
    <property type="entry name" value="RNA_pol_sigma_r3/r4-like"/>
</dbReference>
<dbReference type="PANTHER" id="PTHR43133:SF46">
    <property type="entry name" value="RNA POLYMERASE SIGMA-70 FACTOR ECF SUBFAMILY"/>
    <property type="match status" value="1"/>
</dbReference>
<dbReference type="NCBIfam" id="TIGR02985">
    <property type="entry name" value="Sig70_bacteroi1"/>
    <property type="match status" value="1"/>
</dbReference>
<evidence type="ECO:0000259" key="7">
    <source>
        <dbReference type="Pfam" id="PF08281"/>
    </source>
</evidence>
<dbReference type="NCBIfam" id="TIGR02937">
    <property type="entry name" value="sigma70-ECF"/>
    <property type="match status" value="1"/>
</dbReference>
<dbReference type="InterPro" id="IPR039425">
    <property type="entry name" value="RNA_pol_sigma-70-like"/>
</dbReference>
<dbReference type="Proteomes" id="UP001501411">
    <property type="component" value="Unassembled WGS sequence"/>
</dbReference>
<name>A0ABP9BHB8_9SPHI</name>
<feature type="domain" description="RNA polymerase sigma-70 region 2" evidence="6">
    <location>
        <begin position="29"/>
        <end position="91"/>
    </location>
</feature>
<keyword evidence="9" id="KW-1185">Reference proteome</keyword>
<keyword evidence="5" id="KW-0472">Membrane</keyword>
<comment type="similarity">
    <text evidence="1">Belongs to the sigma-70 factor family. ECF subfamily.</text>
</comment>
<dbReference type="InterPro" id="IPR036388">
    <property type="entry name" value="WH-like_DNA-bd_sf"/>
</dbReference>
<dbReference type="InterPro" id="IPR013325">
    <property type="entry name" value="RNA_pol_sigma_r2"/>
</dbReference>
<evidence type="ECO:0000313" key="9">
    <source>
        <dbReference type="Proteomes" id="UP001501411"/>
    </source>
</evidence>
<dbReference type="CDD" id="cd06171">
    <property type="entry name" value="Sigma70_r4"/>
    <property type="match status" value="1"/>
</dbReference>
<evidence type="ECO:0000256" key="3">
    <source>
        <dbReference type="ARBA" id="ARBA00023082"/>
    </source>
</evidence>
<protein>
    <submittedName>
        <fullName evidence="8">RNA polymerase sigma-70 factor</fullName>
    </submittedName>
</protein>
<dbReference type="InterPro" id="IPR007627">
    <property type="entry name" value="RNA_pol_sigma70_r2"/>
</dbReference>
<dbReference type="PANTHER" id="PTHR43133">
    <property type="entry name" value="RNA POLYMERASE ECF-TYPE SIGMA FACTO"/>
    <property type="match status" value="1"/>
</dbReference>
<evidence type="ECO:0000259" key="6">
    <source>
        <dbReference type="Pfam" id="PF04542"/>
    </source>
</evidence>
<dbReference type="SUPFAM" id="SSF88659">
    <property type="entry name" value="Sigma3 and sigma4 domains of RNA polymerase sigma factors"/>
    <property type="match status" value="1"/>
</dbReference>
<dbReference type="Gene3D" id="1.10.10.10">
    <property type="entry name" value="Winged helix-like DNA-binding domain superfamily/Winged helix DNA-binding domain"/>
    <property type="match status" value="1"/>
</dbReference>
<proteinExistence type="inferred from homology"/>